<protein>
    <submittedName>
        <fullName evidence="4">LuxR family transcriptional regulator</fullName>
    </submittedName>
</protein>
<keyword evidence="5" id="KW-1185">Reference proteome</keyword>
<dbReference type="InterPro" id="IPR000792">
    <property type="entry name" value="Tscrpt_reg_LuxR_C"/>
</dbReference>
<evidence type="ECO:0000313" key="4">
    <source>
        <dbReference type="EMBL" id="GAA0907107.1"/>
    </source>
</evidence>
<dbReference type="Pfam" id="PF13191">
    <property type="entry name" value="AAA_16"/>
    <property type="match status" value="1"/>
</dbReference>
<evidence type="ECO:0000256" key="2">
    <source>
        <dbReference type="ARBA" id="ARBA00022840"/>
    </source>
</evidence>
<comment type="caution">
    <text evidence="4">The sequence shown here is derived from an EMBL/GenBank/DDBJ whole genome shotgun (WGS) entry which is preliminary data.</text>
</comment>
<dbReference type="Gene3D" id="1.10.10.10">
    <property type="entry name" value="Winged helix-like DNA-binding domain superfamily/Winged helix DNA-binding domain"/>
    <property type="match status" value="1"/>
</dbReference>
<dbReference type="InterPro" id="IPR041664">
    <property type="entry name" value="AAA_16"/>
</dbReference>
<accession>A0ABP3YX42</accession>
<evidence type="ECO:0000256" key="1">
    <source>
        <dbReference type="ARBA" id="ARBA00022741"/>
    </source>
</evidence>
<dbReference type="PANTHER" id="PTHR16305:SF35">
    <property type="entry name" value="TRANSCRIPTIONAL ACTIVATOR DOMAIN"/>
    <property type="match status" value="1"/>
</dbReference>
<dbReference type="InterPro" id="IPR016032">
    <property type="entry name" value="Sig_transdc_resp-reg_C-effctor"/>
</dbReference>
<proteinExistence type="predicted"/>
<dbReference type="Proteomes" id="UP001499967">
    <property type="component" value="Unassembled WGS sequence"/>
</dbReference>
<feature type="domain" description="HTH luxR-type" evidence="3">
    <location>
        <begin position="823"/>
        <end position="888"/>
    </location>
</feature>
<keyword evidence="2" id="KW-0067">ATP-binding</keyword>
<evidence type="ECO:0000259" key="3">
    <source>
        <dbReference type="PROSITE" id="PS50043"/>
    </source>
</evidence>
<dbReference type="PANTHER" id="PTHR16305">
    <property type="entry name" value="TESTICULAR SOLUBLE ADENYLYL CYCLASE"/>
    <property type="match status" value="1"/>
</dbReference>
<dbReference type="RefSeq" id="WP_343946670.1">
    <property type="nucleotide sequence ID" value="NZ_BAAAHP010000306.1"/>
</dbReference>
<dbReference type="SUPFAM" id="SSF46894">
    <property type="entry name" value="C-terminal effector domain of the bipartite response regulators"/>
    <property type="match status" value="1"/>
</dbReference>
<dbReference type="EMBL" id="BAAAHP010000306">
    <property type="protein sequence ID" value="GAA0907107.1"/>
    <property type="molecule type" value="Genomic_DNA"/>
</dbReference>
<evidence type="ECO:0000313" key="5">
    <source>
        <dbReference type="Proteomes" id="UP001499967"/>
    </source>
</evidence>
<dbReference type="InterPro" id="IPR027417">
    <property type="entry name" value="P-loop_NTPase"/>
</dbReference>
<dbReference type="CDD" id="cd06170">
    <property type="entry name" value="LuxR_C_like"/>
    <property type="match status" value="1"/>
</dbReference>
<organism evidence="4 5">
    <name type="scientific">Pseudonocardia zijingensis</name>
    <dbReference type="NCBI Taxonomy" id="153376"/>
    <lineage>
        <taxon>Bacteria</taxon>
        <taxon>Bacillati</taxon>
        <taxon>Actinomycetota</taxon>
        <taxon>Actinomycetes</taxon>
        <taxon>Pseudonocardiales</taxon>
        <taxon>Pseudonocardiaceae</taxon>
        <taxon>Pseudonocardia</taxon>
    </lineage>
</organism>
<dbReference type="Pfam" id="PF00196">
    <property type="entry name" value="GerE"/>
    <property type="match status" value="1"/>
</dbReference>
<reference evidence="5" key="1">
    <citation type="journal article" date="2019" name="Int. J. Syst. Evol. Microbiol.">
        <title>The Global Catalogue of Microorganisms (GCM) 10K type strain sequencing project: providing services to taxonomists for standard genome sequencing and annotation.</title>
        <authorList>
            <consortium name="The Broad Institute Genomics Platform"/>
            <consortium name="The Broad Institute Genome Sequencing Center for Infectious Disease"/>
            <person name="Wu L."/>
            <person name="Ma J."/>
        </authorList>
    </citation>
    <scope>NUCLEOTIDE SEQUENCE [LARGE SCALE GENOMIC DNA]</scope>
    <source>
        <strain evidence="5">JCM 11117</strain>
    </source>
</reference>
<dbReference type="SUPFAM" id="SSF52540">
    <property type="entry name" value="P-loop containing nucleoside triphosphate hydrolases"/>
    <property type="match status" value="1"/>
</dbReference>
<dbReference type="SMART" id="SM00421">
    <property type="entry name" value="HTH_LUXR"/>
    <property type="match status" value="1"/>
</dbReference>
<keyword evidence="1" id="KW-0547">Nucleotide-binding</keyword>
<dbReference type="PRINTS" id="PR00038">
    <property type="entry name" value="HTHLUXR"/>
</dbReference>
<name>A0ABP3YX42_9PSEU</name>
<dbReference type="PROSITE" id="PS50043">
    <property type="entry name" value="HTH_LUXR_2"/>
    <property type="match status" value="1"/>
</dbReference>
<gene>
    <name evidence="4" type="ORF">GCM10009559_75670</name>
</gene>
<dbReference type="InterPro" id="IPR036388">
    <property type="entry name" value="WH-like_DNA-bd_sf"/>
</dbReference>
<sequence>MNDGSTSHALVGRGDECALLEQLPRKAGAGHNAVLVVRGAPGIGKTALLDRAARLASHCHTVRVRAVAAEAELPYSTLHLLCSALAAELPGLAEHQRDALETAIGLRAGPATDRFIVGVATAALLAMAAATQPLFCIVDDIQWLDAASADVLAFVARRLDAVPVALLLAGRGNGFPGLPDLVLDGLGDADARRLLESHLPAAVDENVLERIVAEARGNPRVLLDAARRVSPVELAGGYGLVGGNAAVHVDLARLTPDSRLLLLLAAAEPLGDPARVWRAAAALGIAADAADQLEVEELVSFGSWVTFRDPQLRWAVYGRASAAQRRRVHAALAAATDRAADPDRHAWHLAHALQGPDDTVAEALADTAETARGRGGLPAEAAFLERAALCTTKSAPRVERTIAAAETYRSIGAVDAATRLLARAERGPVDAVSGARLRQVWARMAFDATRSRAAVAQLLDSAEDLARCAPRHARTAYLEALGAAIFTGHVDVVRTALTRLAGSRSQRTDRLLEGLAQRCTNGYAAGVEPLKLALKTLDNDHAVDSGSRLLGCLIAPDLWDDDRWDELTGAEVERVRNAGARAVLPYVLTHRALVEIHIGRFDTARSLVEEARALTDAAGVPPFPHADRVLAAWRGRRNPELESGEPDGAGMVAATQGYATAVLCNGLGAYGDAVAVTRGVLDREALELQGWSLAELVEGAVRSGELATASDALERLSERAWLSGTDWALGVEARSRALLQDGRAAEDLYAEAIGRLERSRIRTDLARTQLVYGEWLRRQARRVDARAPLRAAHDAFVEMGAEAFATRAMRELLATGERPRRRTPATRAPLTEQEVRIAALARDGRSNPEIATVLSISPRTVEYHLHKVFTKLAIRSRTELHLVLTGDERA</sequence>